<reference evidence="4 5" key="1">
    <citation type="journal article" date="2015" name="Mol. Plant Microbe Interact.">
        <title>Genome, transcriptome, and functional analyses of Penicillium expansum provide new insights into secondary metabolism and pathogenicity.</title>
        <authorList>
            <person name="Ballester A.R."/>
            <person name="Marcet-Houben M."/>
            <person name="Levin E."/>
            <person name="Sela N."/>
            <person name="Selma-Lazaro C."/>
            <person name="Carmona L."/>
            <person name="Wisniewski M."/>
            <person name="Droby S."/>
            <person name="Gonzalez-Candelas L."/>
            <person name="Gabaldon T."/>
        </authorList>
    </citation>
    <scope>NUCLEOTIDE SEQUENCE [LARGE SCALE GENOMIC DNA]</scope>
    <source>
        <strain evidence="4 5">PHI-1</strain>
    </source>
</reference>
<keyword evidence="1" id="KW-0175">Coiled coil</keyword>
<sequence>MPSISSFVFFVLLAAMAAYWHTDLFQLVGNIVVVFTVSVAGLCCFSGPRFWLLRLLQSVAALADEPTHDNHHAEAAEAAEADAEKKRLRAQVGALEQQLRGTEARVRDSEVAREIEKKRHEKEVRHLDSRLATVSRGIKESLLAKDRVIVECRQWRRKFEDLEYLQQQAQENPVRGIQGRPRWAPAKKNGVGKGGRDRPAKKFTAIAQVAIVNAAWESKLVKFESEARDYVARTNDQIRSLHDAATALSNDNACLQQQIQVTTGISHELAQQQVSDAVRSTMLLADHKHEERVYELKQTFHKELMAVKADYEERLAKITTAIQAKETAFAQQREAAEQVAKASTQEIDSLKGGLAAKETQLGELQASNAQIAGDLRAKEEKAAQLDEGLRKEAAKVVELGQENDGYKEAGKRLQENYEKLQSENETLAEEVEDLEEKLLEQDATCHELAESAEKWRSKSKGYKAKSLELGQELATIQTEDINLAIEGMGFDAE</sequence>
<dbReference type="PhylomeDB" id="A0A0A2LDQ7"/>
<keyword evidence="5" id="KW-1185">Reference proteome</keyword>
<feature type="region of interest" description="Disordered" evidence="2">
    <location>
        <begin position="177"/>
        <end position="198"/>
    </location>
</feature>
<keyword evidence="3" id="KW-0812">Transmembrane</keyword>
<dbReference type="EMBL" id="JQGA01000587">
    <property type="protein sequence ID" value="KGO74760.1"/>
    <property type="molecule type" value="Genomic_DNA"/>
</dbReference>
<gene>
    <name evidence="4" type="ORF">PITC_083690</name>
</gene>
<feature type="coiled-coil region" evidence="1">
    <location>
        <begin position="403"/>
        <end position="451"/>
    </location>
</feature>
<dbReference type="OMA" id="RWAPAKK"/>
<dbReference type="OrthoDB" id="4357512at2759"/>
<proteinExistence type="predicted"/>
<feature type="coiled-coil region" evidence="1">
    <location>
        <begin position="71"/>
        <end position="105"/>
    </location>
</feature>
<evidence type="ECO:0000313" key="4">
    <source>
        <dbReference type="EMBL" id="KGO74760.1"/>
    </source>
</evidence>
<name>A0A0A2LDQ7_PENIT</name>
<dbReference type="HOGENOM" id="CLU_507248_0_0_1"/>
<evidence type="ECO:0000256" key="3">
    <source>
        <dbReference type="SAM" id="Phobius"/>
    </source>
</evidence>
<dbReference type="STRING" id="40296.A0A0A2LDQ7"/>
<feature type="transmembrane region" description="Helical" evidence="3">
    <location>
        <begin position="27"/>
        <end position="45"/>
    </location>
</feature>
<evidence type="ECO:0000256" key="1">
    <source>
        <dbReference type="SAM" id="Coils"/>
    </source>
</evidence>
<dbReference type="AlphaFoldDB" id="A0A0A2LDQ7"/>
<protein>
    <submittedName>
        <fullName evidence="4">Uncharacterized protein</fullName>
    </submittedName>
</protein>
<evidence type="ECO:0000256" key="2">
    <source>
        <dbReference type="SAM" id="MobiDB-lite"/>
    </source>
</evidence>
<keyword evidence="3" id="KW-0472">Membrane</keyword>
<organism evidence="4 5">
    <name type="scientific">Penicillium italicum</name>
    <name type="common">Blue mold</name>
    <dbReference type="NCBI Taxonomy" id="40296"/>
    <lineage>
        <taxon>Eukaryota</taxon>
        <taxon>Fungi</taxon>
        <taxon>Dikarya</taxon>
        <taxon>Ascomycota</taxon>
        <taxon>Pezizomycotina</taxon>
        <taxon>Eurotiomycetes</taxon>
        <taxon>Eurotiomycetidae</taxon>
        <taxon>Eurotiales</taxon>
        <taxon>Aspergillaceae</taxon>
        <taxon>Penicillium</taxon>
    </lineage>
</organism>
<keyword evidence="3" id="KW-1133">Transmembrane helix</keyword>
<dbReference type="Proteomes" id="UP000030104">
    <property type="component" value="Unassembled WGS sequence"/>
</dbReference>
<accession>A0A0A2LDQ7</accession>
<evidence type="ECO:0000313" key="5">
    <source>
        <dbReference type="Proteomes" id="UP000030104"/>
    </source>
</evidence>
<comment type="caution">
    <text evidence="4">The sequence shown here is derived from an EMBL/GenBank/DDBJ whole genome shotgun (WGS) entry which is preliminary data.</text>
</comment>